<dbReference type="Gene3D" id="1.10.3210.10">
    <property type="entry name" value="Hypothetical protein af1432"/>
    <property type="match status" value="1"/>
</dbReference>
<keyword evidence="3" id="KW-1185">Reference proteome</keyword>
<sequence length="513" mass="57176">MSPILAGLKSITGEQMTSKNDLLSLEKMEMALEVVPPKIISEPLTLNEWTHVLCTEEMPIFSNTALSIHDILSDDRKGAMELASVILQDPNLTVKLLKISNTPHYNPTRQKMVTVSRAIIMIGSEVIRELTLVCSFLESILSATNRRQANEEIAQAIHAAVHAKSIALATNDSSPEEVFIATLLNHIGRISFWCFCGEQGERIQALINKGNCSHEAAEKKVLGFTLAELGVSLSKAWKLGGLIEEAIKPGVLSKKPRVELVELGYEITEALKEGAGSRKYQTCVRKIETLTHQSKKVINEKLQNNTSVAADIACQFGATDASMLIQSRLNQFVGLDELSPVIDKKQLQLQISQDITSIISDRIDINLLLETALEGIHRGIGMDRTIFSLLVADKQSLRERLSLGWRKETYEHKVVFNISETPPNLFFHALSGTQAFWAKPSVNSKLYTLRDINVIGKNECFIMPIFSNKMPIGLIYADRGINEQPLTEEDFNAFRYFAQQANIGLTIYRIQRS</sequence>
<dbReference type="SUPFAM" id="SSF109604">
    <property type="entry name" value="HD-domain/PDEase-like"/>
    <property type="match status" value="1"/>
</dbReference>
<dbReference type="PANTHER" id="PTHR33525:SF3">
    <property type="entry name" value="RIBONUCLEASE Y"/>
    <property type="match status" value="1"/>
</dbReference>
<feature type="domain" description="HDOD" evidence="1">
    <location>
        <begin position="58"/>
        <end position="253"/>
    </location>
</feature>
<protein>
    <submittedName>
        <fullName evidence="2">HDOD domain-containing protein</fullName>
    </submittedName>
</protein>
<dbReference type="InterPro" id="IPR013976">
    <property type="entry name" value="HDOD"/>
</dbReference>
<dbReference type="InterPro" id="IPR052340">
    <property type="entry name" value="RNase_Y/CdgJ"/>
</dbReference>
<dbReference type="InterPro" id="IPR029016">
    <property type="entry name" value="GAF-like_dom_sf"/>
</dbReference>
<dbReference type="AlphaFoldDB" id="A0A2S6H655"/>
<accession>A0A2S6H655</accession>
<evidence type="ECO:0000313" key="2">
    <source>
        <dbReference type="EMBL" id="PPK72876.1"/>
    </source>
</evidence>
<organism evidence="2 3">
    <name type="scientific">Methylobacter tundripaludum</name>
    <dbReference type="NCBI Taxonomy" id="173365"/>
    <lineage>
        <taxon>Bacteria</taxon>
        <taxon>Pseudomonadati</taxon>
        <taxon>Pseudomonadota</taxon>
        <taxon>Gammaproteobacteria</taxon>
        <taxon>Methylococcales</taxon>
        <taxon>Methylococcaceae</taxon>
        <taxon>Methylobacter</taxon>
    </lineage>
</organism>
<dbReference type="EMBL" id="PTIY01000003">
    <property type="protein sequence ID" value="PPK72876.1"/>
    <property type="molecule type" value="Genomic_DNA"/>
</dbReference>
<name>A0A2S6H655_9GAMM</name>
<dbReference type="Gene3D" id="3.30.450.40">
    <property type="match status" value="1"/>
</dbReference>
<comment type="caution">
    <text evidence="2">The sequence shown here is derived from an EMBL/GenBank/DDBJ whole genome shotgun (WGS) entry which is preliminary data.</text>
</comment>
<proteinExistence type="predicted"/>
<dbReference type="SUPFAM" id="SSF55781">
    <property type="entry name" value="GAF domain-like"/>
    <property type="match status" value="1"/>
</dbReference>
<evidence type="ECO:0000259" key="1">
    <source>
        <dbReference type="PROSITE" id="PS51833"/>
    </source>
</evidence>
<dbReference type="PROSITE" id="PS51833">
    <property type="entry name" value="HDOD"/>
    <property type="match status" value="1"/>
</dbReference>
<evidence type="ECO:0000313" key="3">
    <source>
        <dbReference type="Proteomes" id="UP000238071"/>
    </source>
</evidence>
<dbReference type="Proteomes" id="UP000238071">
    <property type="component" value="Unassembled WGS sequence"/>
</dbReference>
<gene>
    <name evidence="2" type="ORF">B0F88_103314</name>
</gene>
<reference evidence="2 3" key="1">
    <citation type="submission" date="2018-02" db="EMBL/GenBank/DDBJ databases">
        <title>Subsurface microbial communities from deep shales in Ohio and West Virginia, USA.</title>
        <authorList>
            <person name="Wrighton K."/>
        </authorList>
    </citation>
    <scope>NUCLEOTIDE SEQUENCE [LARGE SCALE GENOMIC DNA]</scope>
    <source>
        <strain evidence="2 3">OWC-G53F</strain>
    </source>
</reference>
<dbReference type="PANTHER" id="PTHR33525">
    <property type="match status" value="1"/>
</dbReference>
<dbReference type="Pfam" id="PF08668">
    <property type="entry name" value="HDOD"/>
    <property type="match status" value="1"/>
</dbReference>